<sequence>MSLAYRTGGGMGPVLTVAAALSLAAHVGLPAGLLAQPQQTPHDPLRKEAGLQGAIMFDLSDIIAAPSDAGEDSTAVAEAIDAPTVTESPEAVHAAMAAAEPILNQTPYDVADDDLKFGIASPDPVEETQEVAKEVAQEFDEEQVDQAAQMGAVAAEAAQASVSGVDAQAKAETAKADAEGLTAEQMAEVSEWQKAVVLRLAKAKSYPQAARKKGVEGEVRIKFTLDRYGQVIARAVQTSSGSDLLDKAALKVFDDLDRLPTPPNHLTGDSFTLVIPLNYTIKKG</sequence>
<dbReference type="InterPro" id="IPR051045">
    <property type="entry name" value="TonB-dependent_transducer"/>
</dbReference>
<organism evidence="11 12">
    <name type="scientific">Tropicibacter naphthalenivorans</name>
    <dbReference type="NCBI Taxonomy" id="441103"/>
    <lineage>
        <taxon>Bacteria</taxon>
        <taxon>Pseudomonadati</taxon>
        <taxon>Pseudomonadota</taxon>
        <taxon>Alphaproteobacteria</taxon>
        <taxon>Rhodobacterales</taxon>
        <taxon>Roseobacteraceae</taxon>
        <taxon>Tropicibacter</taxon>
    </lineage>
</organism>
<dbReference type="RefSeq" id="WP_058248718.1">
    <property type="nucleotide sequence ID" value="NZ_CYSE01000006.1"/>
</dbReference>
<evidence type="ECO:0000256" key="5">
    <source>
        <dbReference type="ARBA" id="ARBA00022519"/>
    </source>
</evidence>
<evidence type="ECO:0000256" key="7">
    <source>
        <dbReference type="ARBA" id="ARBA00022927"/>
    </source>
</evidence>
<dbReference type="InterPro" id="IPR006260">
    <property type="entry name" value="TonB/TolA_C"/>
</dbReference>
<dbReference type="AlphaFoldDB" id="A0A0P1GX40"/>
<dbReference type="GO" id="GO:0055085">
    <property type="term" value="P:transmembrane transport"/>
    <property type="evidence" value="ECO:0007669"/>
    <property type="project" value="InterPro"/>
</dbReference>
<dbReference type="GO" id="GO:0098797">
    <property type="term" value="C:plasma membrane protein complex"/>
    <property type="evidence" value="ECO:0007669"/>
    <property type="project" value="TreeGrafter"/>
</dbReference>
<evidence type="ECO:0000313" key="11">
    <source>
        <dbReference type="EMBL" id="CUH81014.1"/>
    </source>
</evidence>
<evidence type="ECO:0000256" key="3">
    <source>
        <dbReference type="ARBA" id="ARBA00022448"/>
    </source>
</evidence>
<dbReference type="Gene3D" id="3.30.1150.10">
    <property type="match status" value="1"/>
</dbReference>
<proteinExistence type="inferred from homology"/>
<evidence type="ECO:0000256" key="1">
    <source>
        <dbReference type="ARBA" id="ARBA00004383"/>
    </source>
</evidence>
<dbReference type="PANTHER" id="PTHR33446">
    <property type="entry name" value="PROTEIN TONB-RELATED"/>
    <property type="match status" value="1"/>
</dbReference>
<dbReference type="PANTHER" id="PTHR33446:SF2">
    <property type="entry name" value="PROTEIN TONB"/>
    <property type="match status" value="1"/>
</dbReference>
<gene>
    <name evidence="11" type="ORF">TRN7648_03289</name>
</gene>
<keyword evidence="12" id="KW-1185">Reference proteome</keyword>
<evidence type="ECO:0000256" key="9">
    <source>
        <dbReference type="ARBA" id="ARBA00023136"/>
    </source>
</evidence>
<dbReference type="InterPro" id="IPR037682">
    <property type="entry name" value="TonB_C"/>
</dbReference>
<keyword evidence="8" id="KW-1133">Transmembrane helix</keyword>
<comment type="similarity">
    <text evidence="2">Belongs to the TonB family.</text>
</comment>
<dbReference type="PROSITE" id="PS52015">
    <property type="entry name" value="TONB_CTD"/>
    <property type="match status" value="1"/>
</dbReference>
<feature type="domain" description="TonB C-terminal" evidence="10">
    <location>
        <begin position="191"/>
        <end position="284"/>
    </location>
</feature>
<keyword evidence="9" id="KW-0472">Membrane</keyword>
<keyword evidence="3" id="KW-0813">Transport</keyword>
<evidence type="ECO:0000256" key="6">
    <source>
        <dbReference type="ARBA" id="ARBA00022692"/>
    </source>
</evidence>
<dbReference type="GO" id="GO:0031992">
    <property type="term" value="F:energy transducer activity"/>
    <property type="evidence" value="ECO:0007669"/>
    <property type="project" value="TreeGrafter"/>
</dbReference>
<dbReference type="EMBL" id="CYSE01000006">
    <property type="protein sequence ID" value="CUH81014.1"/>
    <property type="molecule type" value="Genomic_DNA"/>
</dbReference>
<accession>A0A0P1GX40</accession>
<dbReference type="GO" id="GO:0015031">
    <property type="term" value="P:protein transport"/>
    <property type="evidence" value="ECO:0007669"/>
    <property type="project" value="UniProtKB-KW"/>
</dbReference>
<comment type="subcellular location">
    <subcellularLocation>
        <location evidence="1">Cell inner membrane</location>
        <topology evidence="1">Single-pass membrane protein</topology>
        <orientation evidence="1">Periplasmic side</orientation>
    </subcellularLocation>
</comment>
<dbReference type="STRING" id="441103.TRN7648_03289"/>
<dbReference type="SUPFAM" id="SSF74653">
    <property type="entry name" value="TolA/TonB C-terminal domain"/>
    <property type="match status" value="1"/>
</dbReference>
<keyword evidence="6" id="KW-0812">Transmembrane</keyword>
<keyword evidence="7" id="KW-0653">Protein transport</keyword>
<evidence type="ECO:0000256" key="2">
    <source>
        <dbReference type="ARBA" id="ARBA00006555"/>
    </source>
</evidence>
<evidence type="ECO:0000259" key="10">
    <source>
        <dbReference type="PROSITE" id="PS52015"/>
    </source>
</evidence>
<evidence type="ECO:0000256" key="4">
    <source>
        <dbReference type="ARBA" id="ARBA00022475"/>
    </source>
</evidence>
<reference evidence="11 12" key="1">
    <citation type="submission" date="2015-09" db="EMBL/GenBank/DDBJ databases">
        <authorList>
            <consortium name="Swine Surveillance"/>
        </authorList>
    </citation>
    <scope>NUCLEOTIDE SEQUENCE [LARGE SCALE GENOMIC DNA]</scope>
    <source>
        <strain evidence="11 12">CECT 7648</strain>
    </source>
</reference>
<keyword evidence="5" id="KW-0997">Cell inner membrane</keyword>
<evidence type="ECO:0000313" key="12">
    <source>
        <dbReference type="Proteomes" id="UP000054935"/>
    </source>
</evidence>
<dbReference type="Proteomes" id="UP000054935">
    <property type="component" value="Unassembled WGS sequence"/>
</dbReference>
<dbReference type="NCBIfam" id="TIGR01352">
    <property type="entry name" value="tonB_Cterm"/>
    <property type="match status" value="1"/>
</dbReference>
<evidence type="ECO:0000256" key="8">
    <source>
        <dbReference type="ARBA" id="ARBA00022989"/>
    </source>
</evidence>
<keyword evidence="4" id="KW-1003">Cell membrane</keyword>
<name>A0A0P1GX40_9RHOB</name>
<dbReference type="OrthoDB" id="7722018at2"/>
<dbReference type="Pfam" id="PF03544">
    <property type="entry name" value="TonB_C"/>
    <property type="match status" value="1"/>
</dbReference>
<protein>
    <recommendedName>
        <fullName evidence="10">TonB C-terminal domain-containing protein</fullName>
    </recommendedName>
</protein>